<evidence type="ECO:0000259" key="1">
    <source>
        <dbReference type="PROSITE" id="PS50206"/>
    </source>
</evidence>
<dbReference type="STRING" id="1461693.ATO10_14014"/>
<dbReference type="PROSITE" id="PS50206">
    <property type="entry name" value="RHODANESE_3"/>
    <property type="match status" value="1"/>
</dbReference>
<organism evidence="2 3">
    <name type="scientific">Actibacterium atlanticum</name>
    <dbReference type="NCBI Taxonomy" id="1461693"/>
    <lineage>
        <taxon>Bacteria</taxon>
        <taxon>Pseudomonadati</taxon>
        <taxon>Pseudomonadota</taxon>
        <taxon>Alphaproteobacteria</taxon>
        <taxon>Rhodobacterales</taxon>
        <taxon>Roseobacteraceae</taxon>
        <taxon>Actibacterium</taxon>
    </lineage>
</organism>
<reference evidence="2 3" key="1">
    <citation type="submission" date="2013-04" db="EMBL/GenBank/DDBJ databases">
        <title>Shimia sp. 22II-S11-Z10 Genome Sequencing.</title>
        <authorList>
            <person name="Lai Q."/>
            <person name="Li G."/>
            <person name="Shao Z."/>
        </authorList>
    </citation>
    <scope>NUCLEOTIDE SEQUENCE [LARGE SCALE GENOMIC DNA]</scope>
    <source>
        <strain evidence="3">22II-S11-Z10</strain>
    </source>
</reference>
<feature type="domain" description="Rhodanese" evidence="1">
    <location>
        <begin position="42"/>
        <end position="142"/>
    </location>
</feature>
<dbReference type="Proteomes" id="UP000024836">
    <property type="component" value="Unassembled WGS sequence"/>
</dbReference>
<proteinExistence type="predicted"/>
<dbReference type="OrthoDB" id="9812109at2"/>
<accession>A0A058ZHI5</accession>
<dbReference type="Gene3D" id="3.40.250.10">
    <property type="entry name" value="Rhodanese-like domain"/>
    <property type="match status" value="1"/>
</dbReference>
<dbReference type="Pfam" id="PF00581">
    <property type="entry name" value="Rhodanese"/>
    <property type="match status" value="1"/>
</dbReference>
<protein>
    <recommendedName>
        <fullName evidence="1">Rhodanese domain-containing protein</fullName>
    </recommendedName>
</protein>
<comment type="caution">
    <text evidence="2">The sequence shown here is derived from an EMBL/GenBank/DDBJ whole genome shotgun (WGS) entry which is preliminary data.</text>
</comment>
<dbReference type="SUPFAM" id="SSF52821">
    <property type="entry name" value="Rhodanese/Cell cycle control phosphatase"/>
    <property type="match status" value="1"/>
</dbReference>
<sequence length="156" mass="17085">MRIDRRHAMVLLAAFPTQMMATSALGQSRDIWTATDAFDALLQDRIRLLDIRSTEEWQETGVGEMAWPVSLHDERFPERLFKARDLANGRPVALICATGGRTGSVMSSLRKSGYKSFIDVSEGMLGSRVGPGWIKAGLPVVSARDAIAGLPEALKL</sequence>
<name>A0A058ZHI5_9RHOB</name>
<dbReference type="RefSeq" id="WP_035252662.1">
    <property type="nucleotide sequence ID" value="NZ_AQQY01000011.1"/>
</dbReference>
<dbReference type="PATRIC" id="fig|1461693.3.peg.2831"/>
<dbReference type="InterPro" id="IPR001763">
    <property type="entry name" value="Rhodanese-like_dom"/>
</dbReference>
<keyword evidence="3" id="KW-1185">Reference proteome</keyword>
<dbReference type="EMBL" id="AQQY01000011">
    <property type="protein sequence ID" value="KCV81094.1"/>
    <property type="molecule type" value="Genomic_DNA"/>
</dbReference>
<dbReference type="InterPro" id="IPR036873">
    <property type="entry name" value="Rhodanese-like_dom_sf"/>
</dbReference>
<dbReference type="eggNOG" id="COG0607">
    <property type="taxonomic scope" value="Bacteria"/>
</dbReference>
<dbReference type="AlphaFoldDB" id="A0A058ZHI5"/>
<evidence type="ECO:0000313" key="3">
    <source>
        <dbReference type="Proteomes" id="UP000024836"/>
    </source>
</evidence>
<gene>
    <name evidence="2" type="ORF">ATO10_14014</name>
</gene>
<evidence type="ECO:0000313" key="2">
    <source>
        <dbReference type="EMBL" id="KCV81094.1"/>
    </source>
</evidence>